<feature type="coiled-coil region" evidence="1">
    <location>
        <begin position="102"/>
        <end position="162"/>
    </location>
</feature>
<comment type="caution">
    <text evidence="2">The sequence shown here is derived from an EMBL/GenBank/DDBJ whole genome shotgun (WGS) entry which is preliminary data.</text>
</comment>
<gene>
    <name evidence="2" type="ORF">GCM10023231_31130</name>
</gene>
<organism evidence="2 3">
    <name type="scientific">Olivibacter ginsenosidimutans</name>
    <dbReference type="NCBI Taxonomy" id="1176537"/>
    <lineage>
        <taxon>Bacteria</taxon>
        <taxon>Pseudomonadati</taxon>
        <taxon>Bacteroidota</taxon>
        <taxon>Sphingobacteriia</taxon>
        <taxon>Sphingobacteriales</taxon>
        <taxon>Sphingobacteriaceae</taxon>
        <taxon>Olivibacter</taxon>
    </lineage>
</organism>
<keyword evidence="3" id="KW-1185">Reference proteome</keyword>
<sequence>MKTLIFSSIIAITSIGNSYAYSTYQQASSIVAKQSFVKTDKRKEAFYQALDFHQWKIDILWNQYRLQLAAIYNSRGGRAELERDKAYFTEIYQKNIDEGFNIENSKETLTAIEKKYDGLLAKRKTLDAPKVVRLENLLRKALQVEEQRFEKIKQANKELIDAETLPRLQALGQYLAQSLEKLNP</sequence>
<dbReference type="Proteomes" id="UP001501411">
    <property type="component" value="Unassembled WGS sequence"/>
</dbReference>
<evidence type="ECO:0000256" key="1">
    <source>
        <dbReference type="SAM" id="Coils"/>
    </source>
</evidence>
<name>A0ABP9BW49_9SPHI</name>
<dbReference type="EMBL" id="BAABIQ010000041">
    <property type="protein sequence ID" value="GAA4800141.1"/>
    <property type="molecule type" value="Genomic_DNA"/>
</dbReference>
<dbReference type="RefSeq" id="WP_345232915.1">
    <property type="nucleotide sequence ID" value="NZ_BAABIQ010000041.1"/>
</dbReference>
<evidence type="ECO:0000313" key="3">
    <source>
        <dbReference type="Proteomes" id="UP001501411"/>
    </source>
</evidence>
<accession>A0ABP9BW49</accession>
<evidence type="ECO:0008006" key="4">
    <source>
        <dbReference type="Google" id="ProtNLM"/>
    </source>
</evidence>
<keyword evidence="1" id="KW-0175">Coiled coil</keyword>
<evidence type="ECO:0000313" key="2">
    <source>
        <dbReference type="EMBL" id="GAA4800141.1"/>
    </source>
</evidence>
<proteinExistence type="predicted"/>
<protein>
    <recommendedName>
        <fullName evidence="4">Sensor of ECF-type sigma factor</fullName>
    </recommendedName>
</protein>
<reference evidence="3" key="1">
    <citation type="journal article" date="2019" name="Int. J. Syst. Evol. Microbiol.">
        <title>The Global Catalogue of Microorganisms (GCM) 10K type strain sequencing project: providing services to taxonomists for standard genome sequencing and annotation.</title>
        <authorList>
            <consortium name="The Broad Institute Genomics Platform"/>
            <consortium name="The Broad Institute Genome Sequencing Center for Infectious Disease"/>
            <person name="Wu L."/>
            <person name="Ma J."/>
        </authorList>
    </citation>
    <scope>NUCLEOTIDE SEQUENCE [LARGE SCALE GENOMIC DNA]</scope>
    <source>
        <strain evidence="3">JCM 18200</strain>
    </source>
</reference>